<organism evidence="9 10">
    <name type="scientific">Plasmodium ovale curtisi</name>
    <dbReference type="NCBI Taxonomy" id="864141"/>
    <lineage>
        <taxon>Eukaryota</taxon>
        <taxon>Sar</taxon>
        <taxon>Alveolata</taxon>
        <taxon>Apicomplexa</taxon>
        <taxon>Aconoidasida</taxon>
        <taxon>Haemosporida</taxon>
        <taxon>Plasmodiidae</taxon>
        <taxon>Plasmodium</taxon>
        <taxon>Plasmodium (Plasmodium)</taxon>
    </lineage>
</organism>
<evidence type="ECO:0000313" key="10">
    <source>
        <dbReference type="Proteomes" id="UP000078546"/>
    </source>
</evidence>
<gene>
    <name evidence="9" type="ORF">POVCU1_022760</name>
</gene>
<keyword evidence="3 9" id="KW-0812">Transmembrane</keyword>
<evidence type="ECO:0000256" key="1">
    <source>
        <dbReference type="ARBA" id="ARBA00004479"/>
    </source>
</evidence>
<comment type="subcellular location">
    <subcellularLocation>
        <location evidence="1">Membrane</location>
        <topology evidence="1">Single-pass type I membrane protein</topology>
    </subcellularLocation>
</comment>
<proteinExistence type="inferred from homology"/>
<dbReference type="Proteomes" id="UP000078546">
    <property type="component" value="Unassembled WGS sequence"/>
</dbReference>
<keyword evidence="6" id="KW-0472">Membrane</keyword>
<dbReference type="InterPro" id="IPR009038">
    <property type="entry name" value="GOLD_dom"/>
</dbReference>
<dbReference type="GO" id="GO:0016020">
    <property type="term" value="C:membrane"/>
    <property type="evidence" value="ECO:0007669"/>
    <property type="project" value="UniProtKB-SubCell"/>
</dbReference>
<dbReference type="Pfam" id="PF01105">
    <property type="entry name" value="EMP24_GP25L"/>
    <property type="match status" value="1"/>
</dbReference>
<comment type="similarity">
    <text evidence="2">Belongs to the EMP24/GP25L family.</text>
</comment>
<reference evidence="10" key="1">
    <citation type="submission" date="2016-05" db="EMBL/GenBank/DDBJ databases">
        <authorList>
            <person name="Naeem Raeece"/>
        </authorList>
    </citation>
    <scope>NUCLEOTIDE SEQUENCE [LARGE SCALE GENOMIC DNA]</scope>
</reference>
<evidence type="ECO:0000259" key="8">
    <source>
        <dbReference type="PROSITE" id="PS50866"/>
    </source>
</evidence>
<keyword evidence="5" id="KW-1133">Transmembrane helix</keyword>
<feature type="domain" description="GOLD" evidence="8">
    <location>
        <begin position="33"/>
        <end position="168"/>
    </location>
</feature>
<sequence>MRVVRASLFLLFIVCLKCVFVRAAYFYVKEGVEKCFVESVANNVVITSTYDNYGLTGEETSPRTQRGIRVVVPPSMCTSTRRHINTRAFFDLPRIGRINTLLPIFIELKCLINIKDPSGRVVHSHDTSQVRKGKVSYLAKKDGLYNICISCPSSNWFKSTSIKWSLSIEVGGSDIDLENVAKKSEISETLTILQNLKKKFNSMKLQQIYQKQMASNLYDHNKSVHNKMFYSDVAYRRRAIYHILVYAHAHVLEHGDISLFDFNTFALRDRRVEKKRNSREKMDVCQGKNSTDEGGMWNAVLDIRNET</sequence>
<evidence type="ECO:0000256" key="2">
    <source>
        <dbReference type="ARBA" id="ARBA00007104"/>
    </source>
</evidence>
<evidence type="ECO:0000256" key="5">
    <source>
        <dbReference type="ARBA" id="ARBA00022989"/>
    </source>
</evidence>
<dbReference type="InterPro" id="IPR015720">
    <property type="entry name" value="Emp24-like"/>
</dbReference>
<keyword evidence="4 7" id="KW-0732">Signal</keyword>
<feature type="signal peptide" evidence="7">
    <location>
        <begin position="1"/>
        <end position="23"/>
    </location>
</feature>
<evidence type="ECO:0000313" key="9">
    <source>
        <dbReference type="EMBL" id="SBS92372.1"/>
    </source>
</evidence>
<feature type="chain" id="PRO_5008381031" evidence="7">
    <location>
        <begin position="24"/>
        <end position="307"/>
    </location>
</feature>
<evidence type="ECO:0000256" key="7">
    <source>
        <dbReference type="SAM" id="SignalP"/>
    </source>
</evidence>
<dbReference type="AlphaFoldDB" id="A0A1A8WM37"/>
<dbReference type="EMBL" id="FLQV01000427">
    <property type="protein sequence ID" value="SBS92372.1"/>
    <property type="molecule type" value="Genomic_DNA"/>
</dbReference>
<protein>
    <submittedName>
        <fullName evidence="9">Transmembrane protein</fullName>
    </submittedName>
</protein>
<dbReference type="PROSITE" id="PS50866">
    <property type="entry name" value="GOLD"/>
    <property type="match status" value="1"/>
</dbReference>
<dbReference type="PANTHER" id="PTHR22811">
    <property type="entry name" value="TRANSMEMBRANE EMP24 DOMAIN-CONTAINING PROTEIN"/>
    <property type="match status" value="1"/>
</dbReference>
<evidence type="ECO:0000256" key="3">
    <source>
        <dbReference type="ARBA" id="ARBA00022692"/>
    </source>
</evidence>
<name>A0A1A8WM37_PLAOA</name>
<dbReference type="SMART" id="SM01190">
    <property type="entry name" value="EMP24_GP25L"/>
    <property type="match status" value="1"/>
</dbReference>
<accession>A0A1A8WM37</accession>
<evidence type="ECO:0000256" key="6">
    <source>
        <dbReference type="ARBA" id="ARBA00023136"/>
    </source>
</evidence>
<evidence type="ECO:0000256" key="4">
    <source>
        <dbReference type="ARBA" id="ARBA00022729"/>
    </source>
</evidence>